<keyword evidence="2" id="KW-1185">Reference proteome</keyword>
<name>A0ACB9A3V2_9ASTR</name>
<gene>
    <name evidence="1" type="ORF">L1987_74620</name>
</gene>
<reference evidence="1 2" key="2">
    <citation type="journal article" date="2022" name="Mol. Ecol. Resour.">
        <title>The genomes of chicory, endive, great burdock and yacon provide insights into Asteraceae paleo-polyploidization history and plant inulin production.</title>
        <authorList>
            <person name="Fan W."/>
            <person name="Wang S."/>
            <person name="Wang H."/>
            <person name="Wang A."/>
            <person name="Jiang F."/>
            <person name="Liu H."/>
            <person name="Zhao H."/>
            <person name="Xu D."/>
            <person name="Zhang Y."/>
        </authorList>
    </citation>
    <scope>NUCLEOTIDE SEQUENCE [LARGE SCALE GENOMIC DNA]</scope>
    <source>
        <strain evidence="2">cv. Yunnan</strain>
        <tissue evidence="1">Leaves</tissue>
    </source>
</reference>
<reference evidence="2" key="1">
    <citation type="journal article" date="2022" name="Mol. Ecol. Resour.">
        <title>The genomes of chicory, endive, great burdock and yacon provide insights into Asteraceae palaeo-polyploidization history and plant inulin production.</title>
        <authorList>
            <person name="Fan W."/>
            <person name="Wang S."/>
            <person name="Wang H."/>
            <person name="Wang A."/>
            <person name="Jiang F."/>
            <person name="Liu H."/>
            <person name="Zhao H."/>
            <person name="Xu D."/>
            <person name="Zhang Y."/>
        </authorList>
    </citation>
    <scope>NUCLEOTIDE SEQUENCE [LARGE SCALE GENOMIC DNA]</scope>
    <source>
        <strain evidence="2">cv. Yunnan</strain>
    </source>
</reference>
<sequence length="402" mass="45198">MFRYESDNFYTEAEIGRGVLVCSNATSPQPIEVQKATEWLLLDLQIAAPRTTNFYAASARKVAIGNETVYAIAQCNLNVSQIVCLDCLKSRSQSLYGCLPATSGRSIANGCFMRYDKTPFFGQNETTDITSLLWDGDSRKMRYIIGLVVGGVSFLLLVLAFFLWSGTWKKIGRGQQDAPAELKGTVYNYVHLQLATNKFSVENVIGKGGFGEAILDDKKVVAVKKLKVGNAGAKVGFENEILLISHIRHRNLLRLLGWSSEGPFLLLVLEYMPNGSLDKFLWDKVDTFSFGIVILEIISGRKCTYRNFDELSNNCLLEHAWKLYENKEHLKLVDETMDVNHDEEKHVIKIIEIALLCTQSTVSKRPTMSEVVLMLPNDPSLGEIQITRPNFIDHDWRIQLGT</sequence>
<evidence type="ECO:0000313" key="2">
    <source>
        <dbReference type="Proteomes" id="UP001056120"/>
    </source>
</evidence>
<dbReference type="EMBL" id="CM042042">
    <property type="protein sequence ID" value="KAI3704401.1"/>
    <property type="molecule type" value="Genomic_DNA"/>
</dbReference>
<proteinExistence type="predicted"/>
<protein>
    <submittedName>
        <fullName evidence="1">Uncharacterized protein</fullName>
    </submittedName>
</protein>
<dbReference type="Proteomes" id="UP001056120">
    <property type="component" value="Linkage Group LG25"/>
</dbReference>
<comment type="caution">
    <text evidence="1">The sequence shown here is derived from an EMBL/GenBank/DDBJ whole genome shotgun (WGS) entry which is preliminary data.</text>
</comment>
<organism evidence="1 2">
    <name type="scientific">Smallanthus sonchifolius</name>
    <dbReference type="NCBI Taxonomy" id="185202"/>
    <lineage>
        <taxon>Eukaryota</taxon>
        <taxon>Viridiplantae</taxon>
        <taxon>Streptophyta</taxon>
        <taxon>Embryophyta</taxon>
        <taxon>Tracheophyta</taxon>
        <taxon>Spermatophyta</taxon>
        <taxon>Magnoliopsida</taxon>
        <taxon>eudicotyledons</taxon>
        <taxon>Gunneridae</taxon>
        <taxon>Pentapetalae</taxon>
        <taxon>asterids</taxon>
        <taxon>campanulids</taxon>
        <taxon>Asterales</taxon>
        <taxon>Asteraceae</taxon>
        <taxon>Asteroideae</taxon>
        <taxon>Heliantheae alliance</taxon>
        <taxon>Millerieae</taxon>
        <taxon>Smallanthus</taxon>
    </lineage>
</organism>
<accession>A0ACB9A3V2</accession>
<evidence type="ECO:0000313" key="1">
    <source>
        <dbReference type="EMBL" id="KAI3704401.1"/>
    </source>
</evidence>